<keyword evidence="3" id="KW-1185">Reference proteome</keyword>
<dbReference type="CDD" id="cd05403">
    <property type="entry name" value="NT_KNTase_like"/>
    <property type="match status" value="1"/>
</dbReference>
<gene>
    <name evidence="2" type="ORF">D7D94_03075</name>
</gene>
<dbReference type="Gene3D" id="3.30.460.10">
    <property type="entry name" value="Beta Polymerase, domain 2"/>
    <property type="match status" value="1"/>
</dbReference>
<dbReference type="RefSeq" id="WP_156241163.1">
    <property type="nucleotide sequence ID" value="NZ_BAAAZL010000002.1"/>
</dbReference>
<evidence type="ECO:0000259" key="1">
    <source>
        <dbReference type="Pfam" id="PF01909"/>
    </source>
</evidence>
<sequence>MKERDVVERFLAAHFASAEIAVVGGSTARGTRTPTSDIDLLVIGDGLFADGRQSLAGGFAFDNEFFEVFAYISAGFSDWAERGVAQHRPVILHMLTEGVEIRGGERLEELRSTWQPILDRGPTADAHELAFRRYVITDLLDDLRDSTDALERQVTASLLFERTAELILLTLSRWIGAGKYLPRRLRELDADRADALSAPLLTGMFDAFADRVEAELVVAGGRVQSGFVR</sequence>
<name>A0A6I6E2P8_9MICO</name>
<evidence type="ECO:0000313" key="3">
    <source>
        <dbReference type="Proteomes" id="UP000422989"/>
    </source>
</evidence>
<dbReference type="Proteomes" id="UP000422989">
    <property type="component" value="Chromosome"/>
</dbReference>
<dbReference type="InterPro" id="IPR043519">
    <property type="entry name" value="NT_sf"/>
</dbReference>
<feature type="domain" description="Polymerase nucleotidyl transferase" evidence="1">
    <location>
        <begin position="21"/>
        <end position="48"/>
    </location>
</feature>
<dbReference type="KEGG" id="moj:D7D94_03075"/>
<organism evidence="2 3">
    <name type="scientific">Microbacterium oryzae</name>
    <dbReference type="NCBI Taxonomy" id="743009"/>
    <lineage>
        <taxon>Bacteria</taxon>
        <taxon>Bacillati</taxon>
        <taxon>Actinomycetota</taxon>
        <taxon>Actinomycetes</taxon>
        <taxon>Micrococcales</taxon>
        <taxon>Microbacteriaceae</taxon>
        <taxon>Microbacterium</taxon>
    </lineage>
</organism>
<dbReference type="OrthoDB" id="43980at2"/>
<reference evidence="2 3" key="1">
    <citation type="submission" date="2018-09" db="EMBL/GenBank/DDBJ databases">
        <title>Whole genome sequencing of Microbacterium oryzae strain MB-10T.</title>
        <authorList>
            <person name="Das S.K."/>
        </authorList>
    </citation>
    <scope>NUCLEOTIDE SEQUENCE [LARGE SCALE GENOMIC DNA]</scope>
    <source>
        <strain evidence="2 3">MB-10</strain>
    </source>
</reference>
<proteinExistence type="predicted"/>
<accession>A0A6I6E2P8</accession>
<evidence type="ECO:0000313" key="2">
    <source>
        <dbReference type="EMBL" id="QGU26760.1"/>
    </source>
</evidence>
<dbReference type="SUPFAM" id="SSF81301">
    <property type="entry name" value="Nucleotidyltransferase"/>
    <property type="match status" value="1"/>
</dbReference>
<dbReference type="EMBL" id="CP032550">
    <property type="protein sequence ID" value="QGU26760.1"/>
    <property type="molecule type" value="Genomic_DNA"/>
</dbReference>
<dbReference type="Pfam" id="PF01909">
    <property type="entry name" value="NTP_transf_2"/>
    <property type="match status" value="1"/>
</dbReference>
<dbReference type="InterPro" id="IPR002934">
    <property type="entry name" value="Polymerase_NTP_transf_dom"/>
</dbReference>
<dbReference type="GO" id="GO:0016779">
    <property type="term" value="F:nucleotidyltransferase activity"/>
    <property type="evidence" value="ECO:0007669"/>
    <property type="project" value="InterPro"/>
</dbReference>
<protein>
    <submittedName>
        <fullName evidence="2">Nucleotidyltransferase domain-containing protein</fullName>
    </submittedName>
</protein>
<dbReference type="AlphaFoldDB" id="A0A6I6E2P8"/>
<keyword evidence="2" id="KW-0808">Transferase</keyword>